<dbReference type="OrthoDB" id="7058120at2"/>
<keyword evidence="1" id="KW-0732">Signal</keyword>
<proteinExistence type="predicted"/>
<evidence type="ECO:0008006" key="4">
    <source>
        <dbReference type="Google" id="ProtNLM"/>
    </source>
</evidence>
<gene>
    <name evidence="2" type="ORF">B6D06_05865</name>
</gene>
<evidence type="ECO:0000313" key="2">
    <source>
        <dbReference type="EMBL" id="OTQ49687.1"/>
    </source>
</evidence>
<dbReference type="AlphaFoldDB" id="A0A2C9XW37"/>
<feature type="signal peptide" evidence="1">
    <location>
        <begin position="1"/>
        <end position="19"/>
    </location>
</feature>
<evidence type="ECO:0000313" key="3">
    <source>
        <dbReference type="Proteomes" id="UP000194968"/>
    </source>
</evidence>
<organism evidence="2 3">
    <name type="scientific">Gilliamella apis</name>
    <dbReference type="NCBI Taxonomy" id="1970738"/>
    <lineage>
        <taxon>Bacteria</taxon>
        <taxon>Pseudomonadati</taxon>
        <taxon>Pseudomonadota</taxon>
        <taxon>Gammaproteobacteria</taxon>
        <taxon>Orbales</taxon>
        <taxon>Orbaceae</taxon>
        <taxon>Gilliamella</taxon>
    </lineage>
</organism>
<evidence type="ECO:0000256" key="1">
    <source>
        <dbReference type="SAM" id="SignalP"/>
    </source>
</evidence>
<comment type="caution">
    <text evidence="2">The sequence shown here is derived from an EMBL/GenBank/DDBJ whole genome shotgun (WGS) entry which is preliminary data.</text>
</comment>
<protein>
    <recommendedName>
        <fullName evidence="4">Lipoprotein</fullName>
    </recommendedName>
</protein>
<dbReference type="PROSITE" id="PS51257">
    <property type="entry name" value="PROKAR_LIPOPROTEIN"/>
    <property type="match status" value="1"/>
</dbReference>
<dbReference type="Proteomes" id="UP000194968">
    <property type="component" value="Unassembled WGS sequence"/>
</dbReference>
<dbReference type="EMBL" id="NASK01000093">
    <property type="protein sequence ID" value="OTQ49687.1"/>
    <property type="molecule type" value="Genomic_DNA"/>
</dbReference>
<reference evidence="2 3" key="1">
    <citation type="submission" date="2017-03" db="EMBL/GenBank/DDBJ databases">
        <title>Comparative genomics of honeybee gut symbionts reveal geographically distinct and subgroup specific antibiotic resistance.</title>
        <authorList>
            <person name="Ludvigsen J."/>
            <person name="Porcellato D."/>
            <person name="Labee-Lund T.M."/>
            <person name="Amdam G.V."/>
            <person name="Rudi K."/>
        </authorList>
    </citation>
    <scope>NUCLEOTIDE SEQUENCE [LARGE SCALE GENOMIC DNA]</scope>
    <source>
        <strain evidence="2 3">A-4-12</strain>
    </source>
</reference>
<name>A0A2C9XW37_9GAMM</name>
<accession>A0A2C9XW37</accession>
<feature type="chain" id="PRO_5012271328" description="Lipoprotein" evidence="1">
    <location>
        <begin position="20"/>
        <end position="159"/>
    </location>
</feature>
<sequence length="159" mass="18387">MKLKITVLLMILMSVACHRVPVQKYLYEANLHDPELIFTTETYYPTYFSLNIYDGKTSNCANFQSLGYVFPHKIVPFNIYPKYVPSIETKSPANKLVTVIGKSRDDKVSCTTKYHQFTAELGKTYNILYKLEDRKCYLEITEKMSSKPVNFQALNKCAE</sequence>
<dbReference type="RefSeq" id="WP_086320489.1">
    <property type="nucleotide sequence ID" value="NZ_NASK01000093.1"/>
</dbReference>